<dbReference type="EMBL" id="CABVHQ010000008">
    <property type="protein sequence ID" value="VVN83237.1"/>
    <property type="molecule type" value="Genomic_DNA"/>
</dbReference>
<protein>
    <submittedName>
        <fullName evidence="1">Uncharacterized protein</fullName>
    </submittedName>
</protein>
<reference evidence="1 2" key="1">
    <citation type="submission" date="2019-09" db="EMBL/GenBank/DDBJ databases">
        <authorList>
            <person name="Chandra G."/>
            <person name="Truman W A."/>
        </authorList>
    </citation>
    <scope>NUCLEOTIDE SEQUENCE [LARGE SCALE GENOMIC DNA]</scope>
    <source>
        <strain evidence="1">PS691</strain>
    </source>
</reference>
<proteinExistence type="predicted"/>
<dbReference type="AlphaFoldDB" id="A0A5E7B2W7"/>
<dbReference type="Proteomes" id="UP000337909">
    <property type="component" value="Unassembled WGS sequence"/>
</dbReference>
<gene>
    <name evidence="1" type="ORF">PS691_01264</name>
</gene>
<accession>A0A5E7B2W7</accession>
<evidence type="ECO:0000313" key="1">
    <source>
        <dbReference type="EMBL" id="VVN83237.1"/>
    </source>
</evidence>
<organism evidence="1 2">
    <name type="scientific">Pseudomonas fluorescens</name>
    <dbReference type="NCBI Taxonomy" id="294"/>
    <lineage>
        <taxon>Bacteria</taxon>
        <taxon>Pseudomonadati</taxon>
        <taxon>Pseudomonadota</taxon>
        <taxon>Gammaproteobacteria</taxon>
        <taxon>Pseudomonadales</taxon>
        <taxon>Pseudomonadaceae</taxon>
        <taxon>Pseudomonas</taxon>
    </lineage>
</organism>
<evidence type="ECO:0000313" key="2">
    <source>
        <dbReference type="Proteomes" id="UP000337909"/>
    </source>
</evidence>
<name>A0A5E7B2W7_PSEFL</name>
<sequence length="53" mass="5801">MSGMDGNDKQALSIVNSELALLVQRTQEARVKLAALEQEVLNTGMETSRRPPC</sequence>